<sequence>MTDSTDKYKDRAAARRRGPGNEQVRSLSPILISKPSRIFGTQRTIKVSPKSPPREKENIPPGLEAIADNPLEGPSQQQDSDSIPHYTISSSPQRVTSQPVRKARKPQPQKTKIPSEEPPAEDRPPEAAVNTPKTRNGWKRAGIQPVVSLAWGGPTKVSKKARPNNPTSPSSPDPIIEFSPETRKPLVKRKRLKKSNDPSSPAKKAKTDKTAREDLTVDQEQQ</sequence>
<dbReference type="Proteomes" id="UP001212841">
    <property type="component" value="Unassembled WGS sequence"/>
</dbReference>
<evidence type="ECO:0000256" key="1">
    <source>
        <dbReference type="SAM" id="MobiDB-lite"/>
    </source>
</evidence>
<proteinExistence type="predicted"/>
<organism evidence="2 3">
    <name type="scientific">Rhizophlyctis rosea</name>
    <dbReference type="NCBI Taxonomy" id="64517"/>
    <lineage>
        <taxon>Eukaryota</taxon>
        <taxon>Fungi</taxon>
        <taxon>Fungi incertae sedis</taxon>
        <taxon>Chytridiomycota</taxon>
        <taxon>Chytridiomycota incertae sedis</taxon>
        <taxon>Chytridiomycetes</taxon>
        <taxon>Rhizophlyctidales</taxon>
        <taxon>Rhizophlyctidaceae</taxon>
        <taxon>Rhizophlyctis</taxon>
    </lineage>
</organism>
<comment type="caution">
    <text evidence="2">The sequence shown here is derived from an EMBL/GenBank/DDBJ whole genome shotgun (WGS) entry which is preliminary data.</text>
</comment>
<accession>A0AAD5S316</accession>
<gene>
    <name evidence="2" type="ORF">HK097_004460</name>
</gene>
<name>A0AAD5S316_9FUNG</name>
<feature type="compositionally biased region" description="Basic and acidic residues" evidence="1">
    <location>
        <begin position="1"/>
        <end position="13"/>
    </location>
</feature>
<feature type="compositionally biased region" description="Basic and acidic residues" evidence="1">
    <location>
        <begin position="205"/>
        <end position="215"/>
    </location>
</feature>
<feature type="compositionally biased region" description="Low complexity" evidence="1">
    <location>
        <begin position="163"/>
        <end position="174"/>
    </location>
</feature>
<reference evidence="2" key="1">
    <citation type="submission" date="2020-05" db="EMBL/GenBank/DDBJ databases">
        <title>Phylogenomic resolution of chytrid fungi.</title>
        <authorList>
            <person name="Stajich J.E."/>
            <person name="Amses K."/>
            <person name="Simmons R."/>
            <person name="Seto K."/>
            <person name="Myers J."/>
            <person name="Bonds A."/>
            <person name="Quandt C.A."/>
            <person name="Barry K."/>
            <person name="Liu P."/>
            <person name="Grigoriev I."/>
            <person name="Longcore J.E."/>
            <person name="James T.Y."/>
        </authorList>
    </citation>
    <scope>NUCLEOTIDE SEQUENCE</scope>
    <source>
        <strain evidence="2">JEL0318</strain>
    </source>
</reference>
<evidence type="ECO:0000313" key="3">
    <source>
        <dbReference type="Proteomes" id="UP001212841"/>
    </source>
</evidence>
<keyword evidence="3" id="KW-1185">Reference proteome</keyword>
<feature type="region of interest" description="Disordered" evidence="1">
    <location>
        <begin position="1"/>
        <end position="222"/>
    </location>
</feature>
<dbReference type="AlphaFoldDB" id="A0AAD5S316"/>
<feature type="compositionally biased region" description="Polar residues" evidence="1">
    <location>
        <begin position="74"/>
        <end position="99"/>
    </location>
</feature>
<dbReference type="EMBL" id="JADGJD010002140">
    <property type="protein sequence ID" value="KAJ3034601.1"/>
    <property type="molecule type" value="Genomic_DNA"/>
</dbReference>
<feature type="non-terminal residue" evidence="2">
    <location>
        <position position="1"/>
    </location>
</feature>
<protein>
    <submittedName>
        <fullName evidence="2">Uncharacterized protein</fullName>
    </submittedName>
</protein>
<evidence type="ECO:0000313" key="2">
    <source>
        <dbReference type="EMBL" id="KAJ3034601.1"/>
    </source>
</evidence>